<comment type="caution">
    <text evidence="5">The sequence shown here is derived from an EMBL/GenBank/DDBJ whole genome shotgun (WGS) entry which is preliminary data.</text>
</comment>
<evidence type="ECO:0000256" key="3">
    <source>
        <dbReference type="ARBA" id="ARBA00023125"/>
    </source>
</evidence>
<keyword evidence="6" id="KW-1185">Reference proteome</keyword>
<organism evidence="5 6">
    <name type="scientific">Pedobacter metabolipauper</name>
    <dbReference type="NCBI Taxonomy" id="425513"/>
    <lineage>
        <taxon>Bacteria</taxon>
        <taxon>Pseudomonadati</taxon>
        <taxon>Bacteroidota</taxon>
        <taxon>Sphingobacteriia</taxon>
        <taxon>Sphingobacteriales</taxon>
        <taxon>Sphingobacteriaceae</taxon>
        <taxon>Pedobacter</taxon>
    </lineage>
</organism>
<accession>A0A4R6T0Z8</accession>
<comment type="similarity">
    <text evidence="1">Belongs to the BlaI transcriptional regulatory family.</text>
</comment>
<keyword evidence="4" id="KW-0804">Transcription</keyword>
<evidence type="ECO:0000256" key="1">
    <source>
        <dbReference type="ARBA" id="ARBA00011046"/>
    </source>
</evidence>
<evidence type="ECO:0000256" key="4">
    <source>
        <dbReference type="ARBA" id="ARBA00023163"/>
    </source>
</evidence>
<dbReference type="GO" id="GO:0003677">
    <property type="term" value="F:DNA binding"/>
    <property type="evidence" value="ECO:0007669"/>
    <property type="project" value="UniProtKB-KW"/>
</dbReference>
<protein>
    <submittedName>
        <fullName evidence="5">Putative transcriptional regulator</fullName>
    </submittedName>
</protein>
<sequence>MIKNIEYFFDLRYLSYYCTTNIVDQIMKFKPTESELEILQVIWEKDHCTVREVHEELAKTKDSVYTTTLKQMQVMFDKGMVERDASSKTHIYKALISRDETQKTFLDKLISTVFTGSASDLVIQALGRHKTSKDEIETIKKYLEQFDQNNKNT</sequence>
<dbReference type="Gene3D" id="1.10.4040.10">
    <property type="entry name" value="Penicillinase repressor domain"/>
    <property type="match status" value="1"/>
</dbReference>
<evidence type="ECO:0000313" key="5">
    <source>
        <dbReference type="EMBL" id="TDQ12067.1"/>
    </source>
</evidence>
<evidence type="ECO:0000256" key="2">
    <source>
        <dbReference type="ARBA" id="ARBA00023015"/>
    </source>
</evidence>
<proteinExistence type="inferred from homology"/>
<keyword evidence="3" id="KW-0238">DNA-binding</keyword>
<reference evidence="5 6" key="1">
    <citation type="submission" date="2019-03" db="EMBL/GenBank/DDBJ databases">
        <title>Genomic Encyclopedia of Archaeal and Bacterial Type Strains, Phase II (KMG-II): from individual species to whole genera.</title>
        <authorList>
            <person name="Goeker M."/>
        </authorList>
    </citation>
    <scope>NUCLEOTIDE SEQUENCE [LARGE SCALE GENOMIC DNA]</scope>
    <source>
        <strain evidence="5 6">DSM 19035</strain>
    </source>
</reference>
<dbReference type="Proteomes" id="UP000295620">
    <property type="component" value="Unassembled WGS sequence"/>
</dbReference>
<dbReference type="AlphaFoldDB" id="A0A4R6T0Z8"/>
<dbReference type="Gene3D" id="1.10.10.10">
    <property type="entry name" value="Winged helix-like DNA-binding domain superfamily/Winged helix DNA-binding domain"/>
    <property type="match status" value="1"/>
</dbReference>
<dbReference type="Pfam" id="PF03965">
    <property type="entry name" value="Penicillinase_R"/>
    <property type="match status" value="1"/>
</dbReference>
<dbReference type="InterPro" id="IPR036390">
    <property type="entry name" value="WH_DNA-bd_sf"/>
</dbReference>
<name>A0A4R6T0Z8_9SPHI</name>
<gene>
    <name evidence="5" type="ORF">ATK78_1198</name>
</gene>
<dbReference type="InterPro" id="IPR036388">
    <property type="entry name" value="WH-like_DNA-bd_sf"/>
</dbReference>
<evidence type="ECO:0000313" key="6">
    <source>
        <dbReference type="Proteomes" id="UP000295620"/>
    </source>
</evidence>
<dbReference type="InterPro" id="IPR005650">
    <property type="entry name" value="BlaI_family"/>
</dbReference>
<dbReference type="SUPFAM" id="SSF46785">
    <property type="entry name" value="Winged helix' DNA-binding domain"/>
    <property type="match status" value="1"/>
</dbReference>
<dbReference type="EMBL" id="SNYC01000003">
    <property type="protein sequence ID" value="TDQ12067.1"/>
    <property type="molecule type" value="Genomic_DNA"/>
</dbReference>
<dbReference type="GO" id="GO:0045892">
    <property type="term" value="P:negative regulation of DNA-templated transcription"/>
    <property type="evidence" value="ECO:0007669"/>
    <property type="project" value="InterPro"/>
</dbReference>
<keyword evidence="2" id="KW-0805">Transcription regulation</keyword>